<dbReference type="CDD" id="cd19531">
    <property type="entry name" value="LCL_NRPS-like"/>
    <property type="match status" value="1"/>
</dbReference>
<sequence>MSSSITQRIAERFAGLSPEQRRAVYRKISQEGLVIGQFPILERDASSRNPCPASYAQVRQWFLWQLDPDSSAYHISGALWLRGALDGEALRASFDALVVRHEALRTLFRSGDDGQVEQVILAEARAHIEQVDLRQVDAEARDQRLRAEIRRLQQTPFDLEAGPLLRLGLIRESADAQLLVVVMHHSISDGWSIPVIVSEFSEEYRARVQGREAAHRPLPVQYADYALWQRNWLEAGEKERQLEYWRAHLGGEFPVLQLPADHPRSADGRYRAARHRAAVPTALAEGLRARAAAAGTTLFTVLLTGFQALLHRYSGLGDIRVGVPIANRHRVEIEGLVGFFVNTQVLRNIVDPRTSLQQLLERAGEAALGAQGHQDLPFEQLVEALAPERNLNANPLFQVMFNHQRQGRQTLDSLPGLALESCELEAGAAQFELTLDTREDAEGKLSATFTYAAELFEPATVERMASHYLLLLEALAEGPESALGDIPLLGEVEQKQLAQWGVMENSHGELPPVHRLIEWQARENPDAEALVFGGETLSFSALNTRANRLAHQLISLGVKPEVKVGIATERSLEMIVGLLAILKAGGAYVPLETDYPRERLAWIIEDSGIELLLTQTHVRARLPVCEGLRLLDLQPLVGACLQAHIPGASQSSHWPENNPAVAVHGENLAYVIYTSGSTGRPKGAAIRHSALASCMVWMQEKYQLTRADTVLHKAPFGFDVSAWEIFWPLTAGVRLVVANPGDHRDPERIIDLIRRHKVTALNFVPAMLQAFLAHPGIEEETKLRYVICGGEAMPAATQREALERLKGVSLQNLYGPTETTIHVTQWTCRNDGRGQVPIGRPISATNAHVLDESLNRVPQGVAGELYIGGELLGRGYLNRPDLSAERFVANPFGEGERLYRTGDLVRWNGEGQLEYLGRIDHQVKIRGLRIELGEIEAQLLAQPEVCEAVAVAKDNHLLAYVSAKAGREIDSAQLRERLGQTLPDYMLPAAIVELGRLPLNANGKVDRKALPDAELQSARYEAPRGETEQTLAGIWAELLNVQRVGRNDNFFELGGHSLLALTLLERMRAAGLAAQVRSLFQRPRLADFAAAIGRDGRGEVAVPPNRIPRACDAIAPEMLTLVALDAQEIARIEAAIPGGAANIQDIYPLAPLQEGMLFHHMLDGEADAYVTAHILAFDRRERLEAFMASFNRVIERHDILRTAVLWEGLRTPVQVVCREAPLQTQWLPGDSSAGQLKAHIESEYCRIDVRRAPMMRALAAPEADGSRWLLGLPGHHLVMDHTTLERIVEEVGAIQRGDGGDLPEPLPFRDFVARTRLGVSEAEHEAFFSEMLGDVGEPTVPFGLLDVRGDGRDILEASLPISADLAARLREQAQRRGVGAASLFHLAWALVLGTISGRDDVVFGTVLFGRMQGGEGAERALGMFINTLPIRVRLGARPVAEALRLTHAALSGLLEHEHASLAQAQRCSGLPGSAPLFSALLNYRYNERYNEGKDGAGGGEIWEGVESLGSQERTNYPLAMSVNDLGSGFELVAQAHSSVGGQRLCEYLCAALSGIVAVLERDPQRALAEIQLLGEVEQKQLAQWGVMENSHGELPPVHRLIEWQARENPDAEALVFGGETLSFSALNTRANRLAHQLISLGVKPEVKVGIATERSLEMIVGLLAILKAGGAYVPLETDYPRERLAWIIEDSGIELLLTQTHVRARLPVCEGLRLLDLQPLVGACLQAHIPGASQSSHWPENNPAVAVHGENLAYVIYTSGSTGRPKGAAIRHSALASCMVWMQEKYQLTRADTVLHKAPFGFDVSAWEIFWPLTAGVRLVVANPGDHRDPERIIDLIRRHKVTALNFVPAMLQAFLAHPGIEEETKLRYVICGGEAMPAATQREALERLKGVSLQNLYGPTETTIHVTQWTCRNDGRGQVPIGRPISATNAHVLDESLNRVPQGVAGELYIGGELLGRGYLNRPDLSAERFVANPFGEGERLYRTGDLVRWNGEGQLEYLGRIDHQVKIRGLRIELGEIEAQLLAQPEVCEAVAVAKDNHLLAYVSAKAGREIDSAQLRERLGQTLPDYMLPAAIVELGRLPLNANGKVDRKALPDAELQSARYEAPRGETEQTLAGIWAELLNVQRVGRNDNFFELGGHSLLAIRLVEAVRRQGAPLAPLGLADLYGRPTLKEMAAAPGQMSGESSGTKGGIVRLNSGGSGKAPPLILIHDGFGNILDYLDLARKLDHWCDVIALPFEQKPGTSCCESLLDLAGIHAQTILDRDLKPPYRICGWSLGGALAPLVAGILEQRGQPVEFVGAIDPYVQPSTPIGKDGGQPDLPGFLASLVRNPGQLAQWDSAEIRARVAESGDSSAEIADLCEALLAEIDPSQLREPAKLGGESLAQLFITGRALADPARVTIEPVPLGVPVTVWWAQDRPSRDRVRFAEWLQLTVDNREVAGDHFEAVRLPQTLDGIAKVLRELSGN</sequence>
<dbReference type="NCBIfam" id="NF003417">
    <property type="entry name" value="PRK04813.1"/>
    <property type="match status" value="2"/>
</dbReference>
<dbReference type="InterPro" id="IPR029058">
    <property type="entry name" value="AB_hydrolase_fold"/>
</dbReference>
<dbReference type="Gene3D" id="3.40.50.1820">
    <property type="entry name" value="alpha/beta hydrolase"/>
    <property type="match status" value="1"/>
</dbReference>
<dbReference type="CDD" id="cd05930">
    <property type="entry name" value="A_NRPS"/>
    <property type="match status" value="2"/>
</dbReference>
<dbReference type="Pfam" id="PF00501">
    <property type="entry name" value="AMP-binding"/>
    <property type="match status" value="2"/>
</dbReference>
<proteinExistence type="predicted"/>
<dbReference type="InterPro" id="IPR000873">
    <property type="entry name" value="AMP-dep_synth/lig_dom"/>
</dbReference>
<dbReference type="SUPFAM" id="SSF53474">
    <property type="entry name" value="alpha/beta-Hydrolases"/>
    <property type="match status" value="1"/>
</dbReference>
<dbReference type="PANTHER" id="PTHR45527:SF1">
    <property type="entry name" value="FATTY ACID SYNTHASE"/>
    <property type="match status" value="1"/>
</dbReference>
<dbReference type="Pfam" id="PF00668">
    <property type="entry name" value="Condensation"/>
    <property type="match status" value="2"/>
</dbReference>
<keyword evidence="3" id="KW-0597">Phosphoprotein</keyword>
<feature type="domain" description="Carrier" evidence="4">
    <location>
        <begin position="1022"/>
        <end position="1096"/>
    </location>
</feature>
<dbReference type="Gene3D" id="3.40.50.980">
    <property type="match status" value="4"/>
</dbReference>
<dbReference type="SUPFAM" id="SSF56801">
    <property type="entry name" value="Acetyl-CoA synthetase-like"/>
    <property type="match status" value="2"/>
</dbReference>
<dbReference type="InterPro" id="IPR010071">
    <property type="entry name" value="AA_adenyl_dom"/>
</dbReference>
<protein>
    <submittedName>
        <fullName evidence="5">Non-ribosomal peptide synthetase</fullName>
    </submittedName>
</protein>
<dbReference type="SUPFAM" id="SSF47336">
    <property type="entry name" value="ACP-like"/>
    <property type="match status" value="2"/>
</dbReference>
<dbReference type="Gene3D" id="2.30.38.10">
    <property type="entry name" value="Luciferase, Domain 3"/>
    <property type="match status" value="2"/>
</dbReference>
<reference evidence="6" key="1">
    <citation type="journal article" date="2019" name="Int. J. Syst. Evol. Microbiol.">
        <title>The Global Catalogue of Microorganisms (GCM) 10K type strain sequencing project: providing services to taxonomists for standard genome sequencing and annotation.</title>
        <authorList>
            <consortium name="The Broad Institute Genomics Platform"/>
            <consortium name="The Broad Institute Genome Sequencing Center for Infectious Disease"/>
            <person name="Wu L."/>
            <person name="Ma J."/>
        </authorList>
    </citation>
    <scope>NUCLEOTIDE SEQUENCE [LARGE SCALE GENOMIC DNA]</scope>
    <source>
        <strain evidence="6">CGMCC 1.13718</strain>
    </source>
</reference>
<dbReference type="InterPro" id="IPR025110">
    <property type="entry name" value="AMP-bd_C"/>
</dbReference>
<evidence type="ECO:0000256" key="1">
    <source>
        <dbReference type="ARBA" id="ARBA00001957"/>
    </source>
</evidence>
<dbReference type="SMART" id="SM00824">
    <property type="entry name" value="PKS_TE"/>
    <property type="match status" value="1"/>
</dbReference>
<dbReference type="Gene3D" id="3.30.559.30">
    <property type="entry name" value="Nonribosomal peptide synthetase, condensation domain"/>
    <property type="match status" value="2"/>
</dbReference>
<dbReference type="InterPro" id="IPR001031">
    <property type="entry name" value="Thioesterase"/>
</dbReference>
<dbReference type="Pfam" id="PF00550">
    <property type="entry name" value="PP-binding"/>
    <property type="match status" value="2"/>
</dbReference>
<dbReference type="NCBIfam" id="TIGR01733">
    <property type="entry name" value="AA-adenyl-dom"/>
    <property type="match status" value="2"/>
</dbReference>
<dbReference type="EMBL" id="JBHSVR010000001">
    <property type="protein sequence ID" value="MFC6632694.1"/>
    <property type="molecule type" value="Genomic_DNA"/>
</dbReference>
<dbReference type="Proteomes" id="UP001596425">
    <property type="component" value="Unassembled WGS sequence"/>
</dbReference>
<evidence type="ECO:0000259" key="4">
    <source>
        <dbReference type="PROSITE" id="PS50075"/>
    </source>
</evidence>
<evidence type="ECO:0000256" key="2">
    <source>
        <dbReference type="ARBA" id="ARBA00022450"/>
    </source>
</evidence>
<evidence type="ECO:0000313" key="5">
    <source>
        <dbReference type="EMBL" id="MFC6632694.1"/>
    </source>
</evidence>
<dbReference type="Gene3D" id="1.10.1200.10">
    <property type="entry name" value="ACP-like"/>
    <property type="match status" value="2"/>
</dbReference>
<organism evidence="5 6">
    <name type="scientific">Microbulbifer taiwanensis</name>
    <dbReference type="NCBI Taxonomy" id="986746"/>
    <lineage>
        <taxon>Bacteria</taxon>
        <taxon>Pseudomonadati</taxon>
        <taxon>Pseudomonadota</taxon>
        <taxon>Gammaproteobacteria</taxon>
        <taxon>Cellvibrionales</taxon>
        <taxon>Microbulbiferaceae</taxon>
        <taxon>Microbulbifer</taxon>
    </lineage>
</organism>
<dbReference type="Pfam" id="PF13193">
    <property type="entry name" value="AMP-binding_C"/>
    <property type="match status" value="2"/>
</dbReference>
<evidence type="ECO:0000313" key="6">
    <source>
        <dbReference type="Proteomes" id="UP001596425"/>
    </source>
</evidence>
<dbReference type="SUPFAM" id="SSF52777">
    <property type="entry name" value="CoA-dependent acyltransferases"/>
    <property type="match status" value="4"/>
</dbReference>
<dbReference type="InterPro" id="IPR020802">
    <property type="entry name" value="TesA-like"/>
</dbReference>
<gene>
    <name evidence="5" type="ORF">ACFQBM_05355</name>
</gene>
<keyword evidence="2" id="KW-0596">Phosphopantetheine</keyword>
<dbReference type="CDD" id="cd19544">
    <property type="entry name" value="E-C_NRPS"/>
    <property type="match status" value="1"/>
</dbReference>
<dbReference type="Gene3D" id="3.30.559.10">
    <property type="entry name" value="Chloramphenicol acetyltransferase-like domain"/>
    <property type="match status" value="2"/>
</dbReference>
<dbReference type="InterPro" id="IPR006162">
    <property type="entry name" value="Ppantetheine_attach_site"/>
</dbReference>
<dbReference type="Pfam" id="PF00975">
    <property type="entry name" value="Thioesterase"/>
    <property type="match status" value="1"/>
</dbReference>
<comment type="cofactor">
    <cofactor evidence="1">
        <name>pantetheine 4'-phosphate</name>
        <dbReference type="ChEBI" id="CHEBI:47942"/>
    </cofactor>
</comment>
<evidence type="ECO:0000256" key="3">
    <source>
        <dbReference type="ARBA" id="ARBA00022553"/>
    </source>
</evidence>
<dbReference type="RefSeq" id="WP_193191970.1">
    <property type="nucleotide sequence ID" value="NZ_JACZFR010000025.1"/>
</dbReference>
<dbReference type="InterPro" id="IPR036736">
    <property type="entry name" value="ACP-like_sf"/>
</dbReference>
<keyword evidence="6" id="KW-1185">Reference proteome</keyword>
<dbReference type="InterPro" id="IPR023213">
    <property type="entry name" value="CAT-like_dom_sf"/>
</dbReference>
<comment type="caution">
    <text evidence="5">The sequence shown here is derived from an EMBL/GenBank/DDBJ whole genome shotgun (WGS) entry which is preliminary data.</text>
</comment>
<dbReference type="InterPro" id="IPR020845">
    <property type="entry name" value="AMP-binding_CS"/>
</dbReference>
<dbReference type="PROSITE" id="PS00012">
    <property type="entry name" value="PHOSPHOPANTETHEINE"/>
    <property type="match status" value="2"/>
</dbReference>
<dbReference type="InterPro" id="IPR009081">
    <property type="entry name" value="PP-bd_ACP"/>
</dbReference>
<dbReference type="PROSITE" id="PS50075">
    <property type="entry name" value="CARRIER"/>
    <property type="match status" value="2"/>
</dbReference>
<dbReference type="InterPro" id="IPR001242">
    <property type="entry name" value="Condensation_dom"/>
</dbReference>
<name>A0ABW1YN19_9GAMM</name>
<dbReference type="PANTHER" id="PTHR45527">
    <property type="entry name" value="NONRIBOSOMAL PEPTIDE SYNTHETASE"/>
    <property type="match status" value="1"/>
</dbReference>
<dbReference type="InterPro" id="IPR045851">
    <property type="entry name" value="AMP-bd_C_sf"/>
</dbReference>
<accession>A0ABW1YN19</accession>
<feature type="domain" description="Carrier" evidence="4">
    <location>
        <begin position="2106"/>
        <end position="2183"/>
    </location>
</feature>
<dbReference type="Gene3D" id="3.30.300.30">
    <property type="match status" value="2"/>
</dbReference>
<dbReference type="PROSITE" id="PS00455">
    <property type="entry name" value="AMP_BINDING"/>
    <property type="match status" value="2"/>
</dbReference>